<dbReference type="SUPFAM" id="SSF81301">
    <property type="entry name" value="Nucleotidyltransferase"/>
    <property type="match status" value="1"/>
</dbReference>
<evidence type="ECO:0000256" key="6">
    <source>
        <dbReference type="ARBA" id="ARBA00022741"/>
    </source>
</evidence>
<keyword evidence="8" id="KW-0067">ATP-binding</keyword>
<dbReference type="InterPro" id="IPR002646">
    <property type="entry name" value="PolA_pol_head_dom"/>
</dbReference>
<evidence type="ECO:0000259" key="14">
    <source>
        <dbReference type="Pfam" id="PF12627"/>
    </source>
</evidence>
<dbReference type="AlphaFoldDB" id="A0A419SUI5"/>
<evidence type="ECO:0000256" key="3">
    <source>
        <dbReference type="ARBA" id="ARBA00022694"/>
    </source>
</evidence>
<gene>
    <name evidence="15" type="ORF">BET03_07380</name>
</gene>
<keyword evidence="4 15" id="KW-0548">Nucleotidyltransferase</keyword>
<dbReference type="InterPro" id="IPR043519">
    <property type="entry name" value="NT_sf"/>
</dbReference>
<keyword evidence="2 11" id="KW-0808">Transferase</keyword>
<accession>A0A419SUI5</accession>
<dbReference type="Pfam" id="PF01966">
    <property type="entry name" value="HD"/>
    <property type="match status" value="1"/>
</dbReference>
<dbReference type="InterPro" id="IPR050124">
    <property type="entry name" value="tRNA_CCA-adding_enzyme"/>
</dbReference>
<dbReference type="EMBL" id="MCIB01000040">
    <property type="protein sequence ID" value="RKD28844.1"/>
    <property type="molecule type" value="Genomic_DNA"/>
</dbReference>
<dbReference type="NCBIfam" id="TIGR00277">
    <property type="entry name" value="HDIG"/>
    <property type="match status" value="1"/>
</dbReference>
<reference evidence="15 16" key="1">
    <citation type="submission" date="2016-08" db="EMBL/GenBank/DDBJ databases">
        <title>Novel Firmicutes and Novel Genomes.</title>
        <authorList>
            <person name="Poppleton D.I."/>
            <person name="Gribaldo S."/>
        </authorList>
    </citation>
    <scope>NUCLEOTIDE SEQUENCE [LARGE SCALE GENOMIC DNA]</scope>
    <source>
        <strain evidence="15 16">CTT3</strain>
    </source>
</reference>
<dbReference type="RefSeq" id="WP_120170813.1">
    <property type="nucleotide sequence ID" value="NZ_MCIB01000040.1"/>
</dbReference>
<dbReference type="GO" id="GO:0016779">
    <property type="term" value="F:nucleotidyltransferase activity"/>
    <property type="evidence" value="ECO:0007669"/>
    <property type="project" value="UniProtKB-KW"/>
</dbReference>
<evidence type="ECO:0000256" key="5">
    <source>
        <dbReference type="ARBA" id="ARBA00022723"/>
    </source>
</evidence>
<dbReference type="GO" id="GO:0046872">
    <property type="term" value="F:metal ion binding"/>
    <property type="evidence" value="ECO:0007669"/>
    <property type="project" value="UniProtKB-KW"/>
</dbReference>
<dbReference type="InterPro" id="IPR006674">
    <property type="entry name" value="HD_domain"/>
</dbReference>
<dbReference type="CDD" id="cd00077">
    <property type="entry name" value="HDc"/>
    <property type="match status" value="1"/>
</dbReference>
<evidence type="ECO:0000259" key="12">
    <source>
        <dbReference type="Pfam" id="PF01743"/>
    </source>
</evidence>
<dbReference type="InterPro" id="IPR003607">
    <property type="entry name" value="HD/PDEase_dom"/>
</dbReference>
<evidence type="ECO:0000256" key="4">
    <source>
        <dbReference type="ARBA" id="ARBA00022695"/>
    </source>
</evidence>
<keyword evidence="16" id="KW-1185">Reference proteome</keyword>
<comment type="cofactor">
    <cofactor evidence="1">
        <name>Mg(2+)</name>
        <dbReference type="ChEBI" id="CHEBI:18420"/>
    </cofactor>
</comment>
<dbReference type="GO" id="GO:0008033">
    <property type="term" value="P:tRNA processing"/>
    <property type="evidence" value="ECO:0007669"/>
    <property type="project" value="UniProtKB-KW"/>
</dbReference>
<dbReference type="CDD" id="cd05398">
    <property type="entry name" value="NT_ClassII-CCAase"/>
    <property type="match status" value="1"/>
</dbReference>
<organism evidence="15 16">
    <name type="scientific">Thermohalobacter berrensis</name>
    <dbReference type="NCBI Taxonomy" id="99594"/>
    <lineage>
        <taxon>Bacteria</taxon>
        <taxon>Bacillati</taxon>
        <taxon>Bacillota</taxon>
        <taxon>Tissierellia</taxon>
        <taxon>Tissierellales</taxon>
        <taxon>Thermohalobacteraceae</taxon>
        <taxon>Thermohalobacter</taxon>
    </lineage>
</organism>
<comment type="caution">
    <text evidence="15">The sequence shown here is derived from an EMBL/GenBank/DDBJ whole genome shotgun (WGS) entry which is preliminary data.</text>
</comment>
<dbReference type="PANTHER" id="PTHR47545:SF1">
    <property type="entry name" value="MULTIFUNCTIONAL CCA PROTEIN"/>
    <property type="match status" value="1"/>
</dbReference>
<evidence type="ECO:0000256" key="2">
    <source>
        <dbReference type="ARBA" id="ARBA00022679"/>
    </source>
</evidence>
<dbReference type="GO" id="GO:0003723">
    <property type="term" value="F:RNA binding"/>
    <property type="evidence" value="ECO:0007669"/>
    <property type="project" value="UniProtKB-KW"/>
</dbReference>
<evidence type="ECO:0000313" key="15">
    <source>
        <dbReference type="EMBL" id="RKD28844.1"/>
    </source>
</evidence>
<dbReference type="OrthoDB" id="9805698at2"/>
<evidence type="ECO:0000256" key="7">
    <source>
        <dbReference type="ARBA" id="ARBA00022800"/>
    </source>
</evidence>
<dbReference type="Gene3D" id="3.30.460.10">
    <property type="entry name" value="Beta Polymerase, domain 2"/>
    <property type="match status" value="1"/>
</dbReference>
<dbReference type="InterPro" id="IPR006675">
    <property type="entry name" value="HDIG_dom"/>
</dbReference>
<dbReference type="GO" id="GO:0042245">
    <property type="term" value="P:RNA repair"/>
    <property type="evidence" value="ECO:0007669"/>
    <property type="project" value="UniProtKB-KW"/>
</dbReference>
<dbReference type="InterPro" id="IPR032828">
    <property type="entry name" value="PolyA_RNA-bd"/>
</dbReference>
<evidence type="ECO:0000256" key="9">
    <source>
        <dbReference type="ARBA" id="ARBA00022842"/>
    </source>
</evidence>
<feature type="domain" description="tRNA nucleotidyltransferase/poly(A) polymerase RNA and SrmB- binding" evidence="14">
    <location>
        <begin position="165"/>
        <end position="226"/>
    </location>
</feature>
<keyword evidence="9" id="KW-0460">Magnesium</keyword>
<evidence type="ECO:0000313" key="16">
    <source>
        <dbReference type="Proteomes" id="UP000284177"/>
    </source>
</evidence>
<evidence type="ECO:0000256" key="11">
    <source>
        <dbReference type="RuleBase" id="RU003953"/>
    </source>
</evidence>
<dbReference type="Pfam" id="PF12627">
    <property type="entry name" value="PolyA_pol_RNAbd"/>
    <property type="match status" value="1"/>
</dbReference>
<proteinExistence type="inferred from homology"/>
<evidence type="ECO:0000256" key="8">
    <source>
        <dbReference type="ARBA" id="ARBA00022840"/>
    </source>
</evidence>
<keyword evidence="6" id="KW-0547">Nucleotide-binding</keyword>
<keyword evidence="5" id="KW-0479">Metal-binding</keyword>
<evidence type="ECO:0000259" key="13">
    <source>
        <dbReference type="Pfam" id="PF01966"/>
    </source>
</evidence>
<dbReference type="GO" id="GO:0005524">
    <property type="term" value="F:ATP binding"/>
    <property type="evidence" value="ECO:0007669"/>
    <property type="project" value="UniProtKB-KW"/>
</dbReference>
<keyword evidence="10 11" id="KW-0694">RNA-binding</keyword>
<dbReference type="Pfam" id="PF01743">
    <property type="entry name" value="PolyA_pol"/>
    <property type="match status" value="1"/>
</dbReference>
<comment type="similarity">
    <text evidence="11">Belongs to the tRNA nucleotidyltransferase/poly(A) polymerase family.</text>
</comment>
<dbReference type="PANTHER" id="PTHR47545">
    <property type="entry name" value="MULTIFUNCTIONAL CCA PROTEIN"/>
    <property type="match status" value="1"/>
</dbReference>
<evidence type="ECO:0000256" key="1">
    <source>
        <dbReference type="ARBA" id="ARBA00001946"/>
    </source>
</evidence>
<name>A0A419SUI5_9FIRM</name>
<dbReference type="Gene3D" id="1.10.3090.10">
    <property type="entry name" value="cca-adding enzyme, domain 2"/>
    <property type="match status" value="1"/>
</dbReference>
<dbReference type="Proteomes" id="UP000284177">
    <property type="component" value="Unassembled WGS sequence"/>
</dbReference>
<feature type="domain" description="HD" evidence="13">
    <location>
        <begin position="282"/>
        <end position="361"/>
    </location>
</feature>
<keyword evidence="3" id="KW-0819">tRNA processing</keyword>
<sequence length="475" mass="55364">MDPIFKTLKEISRNENIKIYVVGGYIRDYFLGGKGEDIDFVVEKNPAKIGKKLAEKIGGKAIPLGDRYKFYRVVDKNRGLNYDINEMDGETIQEDLKKRDFTINSLAIDIMNIEDNRINKDNILDVTGGLKDIENKIIRHVNTSTFLEDPIRMLRAVRFMSQFEFDIDDDTARLIREDKNRLRDMPGERITYELFKILKLRRTYYYFRYMDKKLNILEEIFPDINPMRDVGECKYHVVDSLTHSIYTLKVAEDIIYADGYFEEHVKKAYEEHSEEEVASGHKRLELMKLGAFFHDIGKPSAKKIDKTGRVRFKGHEITGAEIVKNIAERLKLSIRERDILYKMIAKHMIPLVLYKKNDVSGKTLYGVFSELKEDTLDILLISLSDIIATRKLLDPTEEMGKFKVHIEYLANNYLTRFKEVERISDIITGKDIIERFDLKSNVMIGDLLEEVKKAIYNGKIPPTKNGALRYIEEIL</sequence>
<evidence type="ECO:0000256" key="10">
    <source>
        <dbReference type="ARBA" id="ARBA00022884"/>
    </source>
</evidence>
<feature type="domain" description="Poly A polymerase head" evidence="12">
    <location>
        <begin position="19"/>
        <end position="139"/>
    </location>
</feature>
<protein>
    <submittedName>
        <fullName evidence="15">Polynucleotide adenylyltransferase</fullName>
    </submittedName>
</protein>
<dbReference type="SUPFAM" id="SSF81891">
    <property type="entry name" value="Poly A polymerase C-terminal region-like"/>
    <property type="match status" value="1"/>
</dbReference>
<keyword evidence="7" id="KW-0692">RNA repair</keyword>